<feature type="domain" description="HTH tetR-type" evidence="5">
    <location>
        <begin position="2"/>
        <end position="62"/>
    </location>
</feature>
<proteinExistence type="predicted"/>
<dbReference type="SUPFAM" id="SSF46689">
    <property type="entry name" value="Homeodomain-like"/>
    <property type="match status" value="1"/>
</dbReference>
<dbReference type="PRINTS" id="PR00455">
    <property type="entry name" value="HTHTETR"/>
</dbReference>
<dbReference type="Pfam" id="PF00440">
    <property type="entry name" value="TetR_N"/>
    <property type="match status" value="1"/>
</dbReference>
<dbReference type="OrthoDB" id="9812993at2"/>
<evidence type="ECO:0000259" key="5">
    <source>
        <dbReference type="PROSITE" id="PS50977"/>
    </source>
</evidence>
<keyword evidence="3" id="KW-0804">Transcription</keyword>
<dbReference type="PANTHER" id="PTHR30055">
    <property type="entry name" value="HTH-TYPE TRANSCRIPTIONAL REGULATOR RUTR"/>
    <property type="match status" value="1"/>
</dbReference>
<dbReference type="PANTHER" id="PTHR30055:SF234">
    <property type="entry name" value="HTH-TYPE TRANSCRIPTIONAL REGULATOR BETI"/>
    <property type="match status" value="1"/>
</dbReference>
<dbReference type="InterPro" id="IPR050109">
    <property type="entry name" value="HTH-type_TetR-like_transc_reg"/>
</dbReference>
<dbReference type="PROSITE" id="PS50977">
    <property type="entry name" value="HTH_TETR_2"/>
    <property type="match status" value="1"/>
</dbReference>
<dbReference type="InterPro" id="IPR001647">
    <property type="entry name" value="HTH_TetR"/>
</dbReference>
<accession>A0A1C0YKU8</accession>
<dbReference type="AlphaFoldDB" id="A0A1C0YKU8"/>
<evidence type="ECO:0000256" key="4">
    <source>
        <dbReference type="PROSITE-ProRule" id="PRU00335"/>
    </source>
</evidence>
<feature type="DNA-binding region" description="H-T-H motif" evidence="4">
    <location>
        <begin position="25"/>
        <end position="44"/>
    </location>
</feature>
<keyword evidence="2 4" id="KW-0238">DNA-binding</keyword>
<dbReference type="InterPro" id="IPR023772">
    <property type="entry name" value="DNA-bd_HTH_TetR-type_CS"/>
</dbReference>
<protein>
    <recommendedName>
        <fullName evidence="5">HTH tetR-type domain-containing protein</fullName>
    </recommendedName>
</protein>
<dbReference type="Proteomes" id="UP000093199">
    <property type="component" value="Unassembled WGS sequence"/>
</dbReference>
<evidence type="ECO:0000256" key="3">
    <source>
        <dbReference type="ARBA" id="ARBA00023163"/>
    </source>
</evidence>
<reference evidence="6 7" key="1">
    <citation type="submission" date="2016-07" db="EMBL/GenBank/DDBJ databases">
        <title>Caryophanon tenue genome sequencing.</title>
        <authorList>
            <person name="Verma A."/>
            <person name="Pal Y."/>
            <person name="Krishnamurthi S."/>
        </authorList>
    </citation>
    <scope>NUCLEOTIDE SEQUENCE [LARGE SCALE GENOMIC DNA]</scope>
    <source>
        <strain evidence="6 7">DSM 14152</strain>
    </source>
</reference>
<dbReference type="RefSeq" id="WP_066543634.1">
    <property type="nucleotide sequence ID" value="NZ_MASJ01000003.1"/>
</dbReference>
<gene>
    <name evidence="6" type="ORF">A6M13_10945</name>
</gene>
<evidence type="ECO:0000313" key="6">
    <source>
        <dbReference type="EMBL" id="OCS87807.1"/>
    </source>
</evidence>
<evidence type="ECO:0000313" key="7">
    <source>
        <dbReference type="Proteomes" id="UP000093199"/>
    </source>
</evidence>
<name>A0A1C0YKU8_9BACL</name>
<sequence length="286" mass="33043">MNNRKRHVADIALSLFIEQGVQQTSIQEIIEQANISKGTFYNYFASKNECIAEILELLRYEASQTRLAIEVGKDSADRDVFIDQVSALIQMNEERHLHLLFEGLLHSNEQELKKLVLQHRLHELRWLQQRLVDIYGFNVEQISYEAAILLHGMIQHMLFMARITHSAYSLRQLIASIFSYMELILPNMIVTFVDLASVEMLEGRVSQRNVSKEEVIEAAHAILAQVVTNEQRELIVAFIEELERVEPRLSVLRAILPAIPQSFVQSPLEAQVQQFVNTAWFYVKVK</sequence>
<dbReference type="GO" id="GO:0003700">
    <property type="term" value="F:DNA-binding transcription factor activity"/>
    <property type="evidence" value="ECO:0007669"/>
    <property type="project" value="TreeGrafter"/>
</dbReference>
<evidence type="ECO:0000256" key="1">
    <source>
        <dbReference type="ARBA" id="ARBA00023015"/>
    </source>
</evidence>
<evidence type="ECO:0000256" key="2">
    <source>
        <dbReference type="ARBA" id="ARBA00023125"/>
    </source>
</evidence>
<keyword evidence="1" id="KW-0805">Transcription regulation</keyword>
<dbReference type="STRING" id="33978.A6M13_10945"/>
<dbReference type="EMBL" id="MASJ01000003">
    <property type="protein sequence ID" value="OCS87807.1"/>
    <property type="molecule type" value="Genomic_DNA"/>
</dbReference>
<comment type="caution">
    <text evidence="6">The sequence shown here is derived from an EMBL/GenBank/DDBJ whole genome shotgun (WGS) entry which is preliminary data.</text>
</comment>
<dbReference type="Gene3D" id="1.10.357.10">
    <property type="entry name" value="Tetracycline Repressor, domain 2"/>
    <property type="match status" value="1"/>
</dbReference>
<dbReference type="PROSITE" id="PS01081">
    <property type="entry name" value="HTH_TETR_1"/>
    <property type="match status" value="1"/>
</dbReference>
<dbReference type="InterPro" id="IPR009057">
    <property type="entry name" value="Homeodomain-like_sf"/>
</dbReference>
<organism evidence="6 7">
    <name type="scientific">Caryophanon tenue</name>
    <dbReference type="NCBI Taxonomy" id="33978"/>
    <lineage>
        <taxon>Bacteria</taxon>
        <taxon>Bacillati</taxon>
        <taxon>Bacillota</taxon>
        <taxon>Bacilli</taxon>
        <taxon>Bacillales</taxon>
        <taxon>Caryophanaceae</taxon>
        <taxon>Caryophanon</taxon>
    </lineage>
</organism>
<keyword evidence="7" id="KW-1185">Reference proteome</keyword>
<dbReference type="GO" id="GO:0000976">
    <property type="term" value="F:transcription cis-regulatory region binding"/>
    <property type="evidence" value="ECO:0007669"/>
    <property type="project" value="TreeGrafter"/>
</dbReference>